<dbReference type="Proteomes" id="UP000612352">
    <property type="component" value="Unassembled WGS sequence"/>
</dbReference>
<dbReference type="PANTHER" id="PTHR43283">
    <property type="entry name" value="BETA-LACTAMASE-RELATED"/>
    <property type="match status" value="1"/>
</dbReference>
<organism evidence="2 3">
    <name type="scientific">Brachybacterium halotolerans</name>
    <dbReference type="NCBI Taxonomy" id="2795215"/>
    <lineage>
        <taxon>Bacteria</taxon>
        <taxon>Bacillati</taxon>
        <taxon>Actinomycetota</taxon>
        <taxon>Actinomycetes</taxon>
        <taxon>Micrococcales</taxon>
        <taxon>Dermabacteraceae</taxon>
        <taxon>Brachybacterium</taxon>
    </lineage>
</organism>
<gene>
    <name evidence="2" type="ORF">I8D64_10830</name>
</gene>
<proteinExistence type="predicted"/>
<dbReference type="Gene3D" id="3.40.710.10">
    <property type="entry name" value="DD-peptidase/beta-lactamase superfamily"/>
    <property type="match status" value="1"/>
</dbReference>
<evidence type="ECO:0000313" key="2">
    <source>
        <dbReference type="EMBL" id="MBK0331896.1"/>
    </source>
</evidence>
<protein>
    <submittedName>
        <fullName evidence="2">Beta-lactamase family protein</fullName>
    </submittedName>
</protein>
<dbReference type="EMBL" id="JAEDAJ010000005">
    <property type="protein sequence ID" value="MBK0331896.1"/>
    <property type="molecule type" value="Genomic_DNA"/>
</dbReference>
<comment type="caution">
    <text evidence="2">The sequence shown here is derived from an EMBL/GenBank/DDBJ whole genome shotgun (WGS) entry which is preliminary data.</text>
</comment>
<dbReference type="RefSeq" id="WP_200502638.1">
    <property type="nucleotide sequence ID" value="NZ_JAEDAJ010000005.1"/>
</dbReference>
<feature type="domain" description="Beta-lactamase-related" evidence="1">
    <location>
        <begin position="48"/>
        <end position="254"/>
    </location>
</feature>
<name>A0ABS1BB56_9MICO</name>
<dbReference type="InterPro" id="IPR001466">
    <property type="entry name" value="Beta-lactam-related"/>
</dbReference>
<dbReference type="InterPro" id="IPR012338">
    <property type="entry name" value="Beta-lactam/transpept-like"/>
</dbReference>
<dbReference type="PANTHER" id="PTHR43283:SF15">
    <property type="entry name" value="CONSERVED PROTEIN"/>
    <property type="match status" value="1"/>
</dbReference>
<accession>A0ABS1BB56</accession>
<dbReference type="InterPro" id="IPR050789">
    <property type="entry name" value="Diverse_Enzym_Activities"/>
</dbReference>
<evidence type="ECO:0000313" key="3">
    <source>
        <dbReference type="Proteomes" id="UP000612352"/>
    </source>
</evidence>
<dbReference type="SUPFAM" id="SSF56601">
    <property type="entry name" value="beta-lactamase/transpeptidase-like"/>
    <property type="match status" value="1"/>
</dbReference>
<sequence length="284" mass="29991">MSAGPASGRTPGADGLGALDAFGFEAAAIVLGPEGARASAGDLEKVRPLRSVSKTLTGFACAIALERGAVALTDPVGPVGSTLRHLLCHASGLFYESDRVLQEPGKRRHYSNRGIDVAALHVARAVGRDFEDWVAGEVAEPLGMERLSWDGPPSVGAFAPLADLSLLALELLRPTLLGPEVFAQMTTPQLPELVGIMPGFGKQDPNPFGLGFEVRGTKCPHWTGTTSSPETFGHFGMLGTAVWVDPVADLAAVIGTDHEFCDSHRELLPRLSDDILARWSPPAR</sequence>
<keyword evidence="3" id="KW-1185">Reference proteome</keyword>
<evidence type="ECO:0000259" key="1">
    <source>
        <dbReference type="Pfam" id="PF00144"/>
    </source>
</evidence>
<dbReference type="Pfam" id="PF00144">
    <property type="entry name" value="Beta-lactamase"/>
    <property type="match status" value="1"/>
</dbReference>
<reference evidence="2 3" key="1">
    <citation type="submission" date="2020-12" db="EMBL/GenBank/DDBJ databases">
        <title>Brachybacterium sp. MASK1Z-5, whole genome shotgun sequence.</title>
        <authorList>
            <person name="Tuo L."/>
        </authorList>
    </citation>
    <scope>NUCLEOTIDE SEQUENCE [LARGE SCALE GENOMIC DNA]</scope>
    <source>
        <strain evidence="2 3">MASK1Z-5</strain>
    </source>
</reference>